<dbReference type="KEGG" id="mrr:Moror_13835"/>
<name>V2X7E5_MONRO</name>
<dbReference type="OrthoDB" id="2823912at2759"/>
<evidence type="ECO:0000256" key="1">
    <source>
        <dbReference type="SAM" id="MobiDB-lite"/>
    </source>
</evidence>
<dbReference type="HOGENOM" id="CLU_010790_5_0_1"/>
<accession>V2X7E5</accession>
<proteinExistence type="predicted"/>
<comment type="caution">
    <text evidence="2">The sequence shown here is derived from an EMBL/GenBank/DDBJ whole genome shotgun (WGS) entry which is preliminary data.</text>
</comment>
<evidence type="ECO:0000313" key="2">
    <source>
        <dbReference type="EMBL" id="ESK95103.1"/>
    </source>
</evidence>
<feature type="compositionally biased region" description="Basic and acidic residues" evidence="1">
    <location>
        <begin position="101"/>
        <end position="110"/>
    </location>
</feature>
<evidence type="ECO:0000313" key="3">
    <source>
        <dbReference type="Proteomes" id="UP000017559"/>
    </source>
</evidence>
<keyword evidence="3" id="KW-1185">Reference proteome</keyword>
<feature type="region of interest" description="Disordered" evidence="1">
    <location>
        <begin position="101"/>
        <end position="137"/>
    </location>
</feature>
<dbReference type="Proteomes" id="UP000017559">
    <property type="component" value="Unassembled WGS sequence"/>
</dbReference>
<gene>
    <name evidence="2" type="ORF">Moror_13835</name>
</gene>
<dbReference type="EMBL" id="AWSO01000113">
    <property type="protein sequence ID" value="ESK95103.1"/>
    <property type="molecule type" value="Genomic_DNA"/>
</dbReference>
<protein>
    <recommendedName>
        <fullName evidence="4">F-box domain-containing protein</fullName>
    </recommendedName>
</protein>
<dbReference type="AlphaFoldDB" id="V2X7E5"/>
<organism evidence="2 3">
    <name type="scientific">Moniliophthora roreri (strain MCA 2997)</name>
    <name type="common">Cocoa frosty pod rot fungus</name>
    <name type="synonym">Crinipellis roreri</name>
    <dbReference type="NCBI Taxonomy" id="1381753"/>
    <lineage>
        <taxon>Eukaryota</taxon>
        <taxon>Fungi</taxon>
        <taxon>Dikarya</taxon>
        <taxon>Basidiomycota</taxon>
        <taxon>Agaricomycotina</taxon>
        <taxon>Agaricomycetes</taxon>
        <taxon>Agaricomycetidae</taxon>
        <taxon>Agaricales</taxon>
        <taxon>Marasmiineae</taxon>
        <taxon>Marasmiaceae</taxon>
        <taxon>Moniliophthora</taxon>
    </lineage>
</organism>
<evidence type="ECO:0008006" key="4">
    <source>
        <dbReference type="Google" id="ProtNLM"/>
    </source>
</evidence>
<sequence>MGKPPESTDTDTWDLLSYLPFCPSRDDIAREDYYQMDSAMPGSEVEPFVLDDDDWGRVETLVRVRDSKALCNAWLSTNLPFQPGENPDSPFEVGASRLRERIGTSKESSKSQHATNRNARRDRCTGTRTFKSPPHSRPLNEFQTFGFTHPVDLYTLCRVNQTFRKFLLSWASVSVWQQSFHSSSDPIMPACPPDIHGFNWARLFFGSSSCDCCTFTSSAEPDFALRQRLCYNCKWNRITFPDEDNIEQISLVHDYTVKTYDDGVPDEFAEPTLLVDLGDVLREYIIRREAVDKSVNGAEGAFMEWKKSRRALVEAYNKQIVECQHWYIQTKKEYTEATERRKKRFFARLQSHLAKEGFDRVDILSVEDVLMSLREDFWPEWINAGYYRTLRITRRKWKEIRYEYVPIVEREREHRLERERRILVEKRTTVAEDTIRNHKKTTRPKLWPYWPPISLIRESISFLQELITSPTDKSITEQDCAEAIPFIMPTVEDRINMLKEQCRNLVHLARTTDTASNVDVLSLATSVFSCCYGEDDGCIWGGCLIGWECVGTHNHGTADDGLFRFNVLGSEAASSLIRTLNLDPHSTLAEELDSRIDRFLCLACPEGVRRRPVFNWREAVAHVVDAGHKQLKWCTFSPEVTSIIQKHEHDSIFGRDVWCCNHCPAHMESQVGRWAVMWHAKQEHGIARSRRDIDYFYFAPALHGRPSRKLSSINITNGGLYSCNHCNRASTSLLNEKGIKMHMRDKHNVSDPSDPSDYRCMWAGIATGNLNGLSQRTYTIQ</sequence>
<reference evidence="2 3" key="1">
    <citation type="journal article" date="2014" name="BMC Genomics">
        <title>Genome and secretome analysis of the hemibiotrophic fungal pathogen, Moniliophthora roreri, which causes frosty pod rot disease of cacao: mechanisms of the biotrophic and necrotrophic phases.</title>
        <authorList>
            <person name="Meinhardt L.W."/>
            <person name="Costa G.G.L."/>
            <person name="Thomazella D.P.T."/>
            <person name="Teixeira P.J.P.L."/>
            <person name="Carazzolle M.F."/>
            <person name="Schuster S.C."/>
            <person name="Carlson J.E."/>
            <person name="Guiltinan M.J."/>
            <person name="Mieczkowski P."/>
            <person name="Farmer A."/>
            <person name="Ramaraj T."/>
            <person name="Crozier J."/>
            <person name="Davis R.E."/>
            <person name="Shao J."/>
            <person name="Melnick R.L."/>
            <person name="Pereira G.A.G."/>
            <person name="Bailey B.A."/>
        </authorList>
    </citation>
    <scope>NUCLEOTIDE SEQUENCE [LARGE SCALE GENOMIC DNA]</scope>
    <source>
        <strain evidence="2 3">MCA 2997</strain>
    </source>
</reference>